<feature type="compositionally biased region" description="Basic residues" evidence="1">
    <location>
        <begin position="9"/>
        <end position="23"/>
    </location>
</feature>
<organism evidence="2 3">
    <name type="scientific">Streptomyces xantholiticus</name>
    <dbReference type="NCBI Taxonomy" id="68285"/>
    <lineage>
        <taxon>Bacteria</taxon>
        <taxon>Bacillati</taxon>
        <taxon>Actinomycetota</taxon>
        <taxon>Actinomycetes</taxon>
        <taxon>Kitasatosporales</taxon>
        <taxon>Streptomycetaceae</taxon>
        <taxon>Streptomyces</taxon>
    </lineage>
</organism>
<gene>
    <name evidence="2" type="ORF">ABT276_34150</name>
</gene>
<comment type="caution">
    <text evidence="2">The sequence shown here is derived from an EMBL/GenBank/DDBJ whole genome shotgun (WGS) entry which is preliminary data.</text>
</comment>
<dbReference type="RefSeq" id="WP_351979155.1">
    <property type="nucleotide sequence ID" value="NZ_JBEPBX010000055.1"/>
</dbReference>
<accession>A0ABV1V5F0</accession>
<name>A0ABV1V5F0_9ACTN</name>
<sequence length="66" mass="7254">MPPEGFHTVRTHRRRNPRPGRKKMSGWTIAALVAGVWLWGQVIGFGDTSEHKAPEPAPAVSAPAQR</sequence>
<dbReference type="Proteomes" id="UP001445472">
    <property type="component" value="Unassembled WGS sequence"/>
</dbReference>
<proteinExistence type="predicted"/>
<evidence type="ECO:0000313" key="2">
    <source>
        <dbReference type="EMBL" id="MER6618259.1"/>
    </source>
</evidence>
<evidence type="ECO:0000256" key="1">
    <source>
        <dbReference type="SAM" id="MobiDB-lite"/>
    </source>
</evidence>
<evidence type="ECO:0000313" key="3">
    <source>
        <dbReference type="Proteomes" id="UP001445472"/>
    </source>
</evidence>
<reference evidence="2 3" key="1">
    <citation type="submission" date="2024-06" db="EMBL/GenBank/DDBJ databases">
        <title>The Natural Products Discovery Center: Release of the First 8490 Sequenced Strains for Exploring Actinobacteria Biosynthetic Diversity.</title>
        <authorList>
            <person name="Kalkreuter E."/>
            <person name="Kautsar S.A."/>
            <person name="Yang D."/>
            <person name="Bader C.D."/>
            <person name="Teijaro C.N."/>
            <person name="Fluegel L."/>
            <person name="Davis C.M."/>
            <person name="Simpson J.R."/>
            <person name="Lauterbach L."/>
            <person name="Steele A.D."/>
            <person name="Gui C."/>
            <person name="Meng S."/>
            <person name="Li G."/>
            <person name="Viehrig K."/>
            <person name="Ye F."/>
            <person name="Su P."/>
            <person name="Kiefer A.F."/>
            <person name="Nichols A."/>
            <person name="Cepeda A.J."/>
            <person name="Yan W."/>
            <person name="Fan B."/>
            <person name="Jiang Y."/>
            <person name="Adhikari A."/>
            <person name="Zheng C.-J."/>
            <person name="Schuster L."/>
            <person name="Cowan T.M."/>
            <person name="Smanski M.J."/>
            <person name="Chevrette M.G."/>
            <person name="De Carvalho L.P.S."/>
            <person name="Shen B."/>
        </authorList>
    </citation>
    <scope>NUCLEOTIDE SEQUENCE [LARGE SCALE GENOMIC DNA]</scope>
    <source>
        <strain evidence="2 3">NPDC000837</strain>
    </source>
</reference>
<feature type="region of interest" description="Disordered" evidence="1">
    <location>
        <begin position="47"/>
        <end position="66"/>
    </location>
</feature>
<keyword evidence="3" id="KW-1185">Reference proteome</keyword>
<evidence type="ECO:0008006" key="4">
    <source>
        <dbReference type="Google" id="ProtNLM"/>
    </source>
</evidence>
<protein>
    <recommendedName>
        <fullName evidence="4">Class F sortase</fullName>
    </recommendedName>
</protein>
<dbReference type="EMBL" id="JBEPBX010000055">
    <property type="protein sequence ID" value="MER6618259.1"/>
    <property type="molecule type" value="Genomic_DNA"/>
</dbReference>
<feature type="region of interest" description="Disordered" evidence="1">
    <location>
        <begin position="1"/>
        <end position="23"/>
    </location>
</feature>